<evidence type="ECO:0008006" key="2">
    <source>
        <dbReference type="Google" id="ProtNLM"/>
    </source>
</evidence>
<evidence type="ECO:0000313" key="1">
    <source>
        <dbReference type="EMBL" id="SVC93217.1"/>
    </source>
</evidence>
<reference evidence="1" key="1">
    <citation type="submission" date="2018-05" db="EMBL/GenBank/DDBJ databases">
        <authorList>
            <person name="Lanie J.A."/>
            <person name="Ng W.-L."/>
            <person name="Kazmierczak K.M."/>
            <person name="Andrzejewski T.M."/>
            <person name="Davidsen T.M."/>
            <person name="Wayne K.J."/>
            <person name="Tettelin H."/>
            <person name="Glass J.I."/>
            <person name="Rusch D."/>
            <person name="Podicherti R."/>
            <person name="Tsui H.-C.T."/>
            <person name="Winkler M.E."/>
        </authorList>
    </citation>
    <scope>NUCLEOTIDE SEQUENCE</scope>
</reference>
<dbReference type="InterPro" id="IPR008775">
    <property type="entry name" value="Phytyl_CoA_dOase-like"/>
</dbReference>
<dbReference type="AlphaFoldDB" id="A0A382R7T8"/>
<sequence>VICRGERGRVDWLPESVQGESEAETLQRVLAIHFPHKVSELYTEFLVYPPISDILTHLIGPNVKCMQSLLFIKPPGMPGQAWHQDEIPIPTRDRSLTAAWVALDDTTVENGCLWILPGSNRPGILYERLPHNDPRYDGTPQATRIPYSEEDACPVEISRGSVLFFNGYLLHRSLNNVTAGQYRRNLVLHYMSAESFLRWRGADDYRDIVIVAGSDPYDYKGTVDESRAFVRKRN</sequence>
<dbReference type="PANTHER" id="PTHR20883:SF48">
    <property type="entry name" value="ECTOINE DIOXYGENASE"/>
    <property type="match status" value="1"/>
</dbReference>
<feature type="non-terminal residue" evidence="1">
    <location>
        <position position="1"/>
    </location>
</feature>
<dbReference type="GO" id="GO:0046872">
    <property type="term" value="F:metal ion binding"/>
    <property type="evidence" value="ECO:0007669"/>
    <property type="project" value="UniProtKB-ARBA"/>
</dbReference>
<dbReference type="GO" id="GO:0016491">
    <property type="term" value="F:oxidoreductase activity"/>
    <property type="evidence" value="ECO:0007669"/>
    <property type="project" value="UniProtKB-ARBA"/>
</dbReference>
<dbReference type="PANTHER" id="PTHR20883">
    <property type="entry name" value="PHYTANOYL-COA DIOXYGENASE DOMAIN CONTAINING 1"/>
    <property type="match status" value="1"/>
</dbReference>
<proteinExistence type="predicted"/>
<dbReference type="Gene3D" id="2.60.120.620">
    <property type="entry name" value="q2cbj1_9rhob like domain"/>
    <property type="match status" value="1"/>
</dbReference>
<accession>A0A382R7T8</accession>
<gene>
    <name evidence="1" type="ORF">METZ01_LOCUS346071</name>
</gene>
<protein>
    <recommendedName>
        <fullName evidence="2">Fe2OG dioxygenase domain-containing protein</fullName>
    </recommendedName>
</protein>
<organism evidence="1">
    <name type="scientific">marine metagenome</name>
    <dbReference type="NCBI Taxonomy" id="408172"/>
    <lineage>
        <taxon>unclassified sequences</taxon>
        <taxon>metagenomes</taxon>
        <taxon>ecological metagenomes</taxon>
    </lineage>
</organism>
<dbReference type="SUPFAM" id="SSF51197">
    <property type="entry name" value="Clavaminate synthase-like"/>
    <property type="match status" value="1"/>
</dbReference>
<dbReference type="EMBL" id="UINC01119414">
    <property type="protein sequence ID" value="SVC93217.1"/>
    <property type="molecule type" value="Genomic_DNA"/>
</dbReference>
<name>A0A382R7T8_9ZZZZ</name>
<dbReference type="Pfam" id="PF05721">
    <property type="entry name" value="PhyH"/>
    <property type="match status" value="1"/>
</dbReference>